<evidence type="ECO:0000313" key="1">
    <source>
        <dbReference type="EMBL" id="CAA2627283.1"/>
    </source>
</evidence>
<dbReference type="EMBL" id="LR743597">
    <property type="protein sequence ID" value="CAA2627283.1"/>
    <property type="molecule type" value="Genomic_DNA"/>
</dbReference>
<accession>A0A7I8KZU3</accession>
<keyword evidence="3" id="KW-1185">Reference proteome</keyword>
<proteinExistence type="predicted"/>
<evidence type="ECO:0000313" key="3">
    <source>
        <dbReference type="Proteomes" id="UP000663760"/>
    </source>
</evidence>
<protein>
    <submittedName>
        <fullName evidence="2">Uncharacterized protein</fullName>
    </submittedName>
</protein>
<name>A0A7I8KZU3_SPIIN</name>
<dbReference type="Proteomes" id="UP000663760">
    <property type="component" value="Chromosome 10"/>
</dbReference>
<organism evidence="2 3">
    <name type="scientific">Spirodela intermedia</name>
    <name type="common">Intermediate duckweed</name>
    <dbReference type="NCBI Taxonomy" id="51605"/>
    <lineage>
        <taxon>Eukaryota</taxon>
        <taxon>Viridiplantae</taxon>
        <taxon>Streptophyta</taxon>
        <taxon>Embryophyta</taxon>
        <taxon>Tracheophyta</taxon>
        <taxon>Spermatophyta</taxon>
        <taxon>Magnoliopsida</taxon>
        <taxon>Liliopsida</taxon>
        <taxon>Araceae</taxon>
        <taxon>Lemnoideae</taxon>
        <taxon>Spirodela</taxon>
    </lineage>
</organism>
<evidence type="ECO:0000313" key="2">
    <source>
        <dbReference type="EMBL" id="CAA7403333.1"/>
    </source>
</evidence>
<gene>
    <name evidence="1" type="ORF">SI7747_10012936</name>
    <name evidence="2" type="ORF">SI8410_10014011</name>
</gene>
<reference evidence="2" key="1">
    <citation type="submission" date="2020-02" db="EMBL/GenBank/DDBJ databases">
        <authorList>
            <person name="Scholz U."/>
            <person name="Mascher M."/>
            <person name="Fiebig A."/>
        </authorList>
    </citation>
    <scope>NUCLEOTIDE SEQUENCE</scope>
</reference>
<dbReference type="AlphaFoldDB" id="A0A7I8KZU3"/>
<sequence>MALGTYIQSIQTIGDELMASGHPIDEHNLTFSLLRGLGQNYNVFFASMSS</sequence>
<dbReference type="EMBL" id="LR746273">
    <property type="protein sequence ID" value="CAA7403333.1"/>
    <property type="molecule type" value="Genomic_DNA"/>
</dbReference>